<keyword evidence="1" id="KW-0732">Signal</keyword>
<feature type="domain" description="3-keto-alpha-glucoside-1,2-lyase/3-keto-2-hydroxy-glucal hydratase" evidence="3">
    <location>
        <begin position="527"/>
        <end position="710"/>
    </location>
</feature>
<proteinExistence type="predicted"/>
<dbReference type="PANTHER" id="PTHR43751">
    <property type="entry name" value="SULFATASE"/>
    <property type="match status" value="1"/>
</dbReference>
<dbReference type="InterPro" id="IPR000917">
    <property type="entry name" value="Sulfatase_N"/>
</dbReference>
<keyword evidence="4" id="KW-0378">Hydrolase</keyword>
<organism evidence="4 5">
    <name type="scientific">Maioricimonas rarisocia</name>
    <dbReference type="NCBI Taxonomy" id="2528026"/>
    <lineage>
        <taxon>Bacteria</taxon>
        <taxon>Pseudomonadati</taxon>
        <taxon>Planctomycetota</taxon>
        <taxon>Planctomycetia</taxon>
        <taxon>Planctomycetales</taxon>
        <taxon>Planctomycetaceae</taxon>
        <taxon>Maioricimonas</taxon>
    </lineage>
</organism>
<name>A0A517Z3W8_9PLAN</name>
<dbReference type="KEGG" id="mri:Mal4_14250"/>
<dbReference type="EMBL" id="CP036275">
    <property type="protein sequence ID" value="QDU37117.1"/>
    <property type="molecule type" value="Genomic_DNA"/>
</dbReference>
<evidence type="ECO:0000259" key="2">
    <source>
        <dbReference type="Pfam" id="PF00884"/>
    </source>
</evidence>
<dbReference type="InterPro" id="IPR052701">
    <property type="entry name" value="GAG_Ulvan_Degrading_Sulfatases"/>
</dbReference>
<reference evidence="4 5" key="1">
    <citation type="submission" date="2019-02" db="EMBL/GenBank/DDBJ databases">
        <title>Deep-cultivation of Planctomycetes and their phenomic and genomic characterization uncovers novel biology.</title>
        <authorList>
            <person name="Wiegand S."/>
            <person name="Jogler M."/>
            <person name="Boedeker C."/>
            <person name="Pinto D."/>
            <person name="Vollmers J."/>
            <person name="Rivas-Marin E."/>
            <person name="Kohn T."/>
            <person name="Peeters S.H."/>
            <person name="Heuer A."/>
            <person name="Rast P."/>
            <person name="Oberbeckmann S."/>
            <person name="Bunk B."/>
            <person name="Jeske O."/>
            <person name="Meyerdierks A."/>
            <person name="Storesund J.E."/>
            <person name="Kallscheuer N."/>
            <person name="Luecker S."/>
            <person name="Lage O.M."/>
            <person name="Pohl T."/>
            <person name="Merkel B.J."/>
            <person name="Hornburger P."/>
            <person name="Mueller R.-W."/>
            <person name="Bruemmer F."/>
            <person name="Labrenz M."/>
            <person name="Spormann A.M."/>
            <person name="Op den Camp H."/>
            <person name="Overmann J."/>
            <person name="Amann R."/>
            <person name="Jetten M.S.M."/>
            <person name="Mascher T."/>
            <person name="Medema M.H."/>
            <person name="Devos D.P."/>
            <person name="Kaster A.-K."/>
            <person name="Ovreas L."/>
            <person name="Rohde M."/>
            <person name="Galperin M.Y."/>
            <person name="Jogler C."/>
        </authorList>
    </citation>
    <scope>NUCLEOTIDE SEQUENCE [LARGE SCALE GENOMIC DNA]</scope>
    <source>
        <strain evidence="4 5">Mal4</strain>
    </source>
</reference>
<dbReference type="InterPro" id="IPR010496">
    <property type="entry name" value="AL/BT2_dom"/>
</dbReference>
<dbReference type="CDD" id="cd16027">
    <property type="entry name" value="SGSH"/>
    <property type="match status" value="1"/>
</dbReference>
<dbReference type="AlphaFoldDB" id="A0A517Z3W8"/>
<keyword evidence="5" id="KW-1185">Reference proteome</keyword>
<dbReference type="Gene3D" id="3.40.720.10">
    <property type="entry name" value="Alkaline Phosphatase, subunit A"/>
    <property type="match status" value="1"/>
</dbReference>
<dbReference type="GO" id="GO:0047753">
    <property type="term" value="F:choline-sulfatase activity"/>
    <property type="evidence" value="ECO:0007669"/>
    <property type="project" value="UniProtKB-EC"/>
</dbReference>
<evidence type="ECO:0000313" key="5">
    <source>
        <dbReference type="Proteomes" id="UP000320496"/>
    </source>
</evidence>
<dbReference type="Pfam" id="PF00884">
    <property type="entry name" value="Sulfatase"/>
    <property type="match status" value="1"/>
</dbReference>
<dbReference type="RefSeq" id="WP_197444172.1">
    <property type="nucleotide sequence ID" value="NZ_CP036275.1"/>
</dbReference>
<evidence type="ECO:0000256" key="1">
    <source>
        <dbReference type="SAM" id="SignalP"/>
    </source>
</evidence>
<feature type="domain" description="Sulfatase N-terminal" evidence="2">
    <location>
        <begin position="33"/>
        <end position="319"/>
    </location>
</feature>
<evidence type="ECO:0000313" key="4">
    <source>
        <dbReference type="EMBL" id="QDU37117.1"/>
    </source>
</evidence>
<dbReference type="Gene3D" id="2.60.120.560">
    <property type="entry name" value="Exo-inulinase, domain 1"/>
    <property type="match status" value="1"/>
</dbReference>
<dbReference type="PANTHER" id="PTHR43751:SF1">
    <property type="entry name" value="SULFATASE ATSG-RELATED"/>
    <property type="match status" value="1"/>
</dbReference>
<feature type="signal peptide" evidence="1">
    <location>
        <begin position="1"/>
        <end position="29"/>
    </location>
</feature>
<gene>
    <name evidence="4" type="primary">betC_5</name>
    <name evidence="4" type="ORF">Mal4_14250</name>
</gene>
<dbReference type="InterPro" id="IPR017850">
    <property type="entry name" value="Alkaline_phosphatase_core_sf"/>
</dbReference>
<dbReference type="Proteomes" id="UP000320496">
    <property type="component" value="Chromosome"/>
</dbReference>
<dbReference type="EC" id="3.1.6.6" evidence="4"/>
<dbReference type="SUPFAM" id="SSF53649">
    <property type="entry name" value="Alkaline phosphatase-like"/>
    <property type="match status" value="1"/>
</dbReference>
<accession>A0A517Z3W8</accession>
<evidence type="ECO:0000259" key="3">
    <source>
        <dbReference type="Pfam" id="PF06439"/>
    </source>
</evidence>
<protein>
    <submittedName>
        <fullName evidence="4">Choline-sulfatase</fullName>
        <ecNumber evidence="4">3.1.6.6</ecNumber>
    </submittedName>
</protein>
<dbReference type="Pfam" id="PF06439">
    <property type="entry name" value="3keto-disac_hyd"/>
    <property type="match status" value="1"/>
</dbReference>
<sequence precursor="true">MTQFCFNRSIRIPMVCLLAVIALASRAPAAERPNILLAISDDQSWPHASAYGCQSVSTPAFDRVAKKGVLFNNAFAASPGCSPCRAALLTGRQTWQIENAGTHASSFPLKYRTFPERLGEAGYFVGHTGKGWGPGNYKVDGREQNPAGPAFSSIRTKPPHGGIRNTDYAANFDAFLEQRDEGQPFCFWYGASEPHRTFEKGVGLKTGKSLDDVEVPSFLPDTPEIRSDILDYCLEIEWFDTHLARMLDRLEEIGELDNTIVIVTSDNGMAFPRAKANCYEYGIHMPLAICWGDRVPGGRSVDDLVQFVDLTATILDAAGLDVDSLDLTGRSLVHVLESEKSGQVDPERTVAFSARERHSSSRYQNLAYPIRALRTPQYLYIRNFRHQRWPAGTPQKYEANGELGPPHGGYHDIDACPSHTFLVENRRQDAVKAFFHLAIDPRPEVELFDITSDPGCLVNLAGSPELAEVESRLREQFEEYLTRTGDPRVVNPDGGDVFETYRRYSRLRSFPVPAHVQEERDRLRGEGWTYLFDGESLDGWRVSGPEDSFEVVNGTIRARATSDQAHLYYVGPEGGADFTDFELVFESLARPGANGGVYFHTSWQETGFPNDGHEVQVNNSHKNRTRTGSLFSVVNIDESPVEDDVFFTQRVTVRGKHVTIDVNGERVVDYTEPDDYSHPRYTGRDVDHGTFALQAHDPESVVFYRNIRVRRLEPSEDGGE</sequence>
<feature type="chain" id="PRO_5021773043" evidence="1">
    <location>
        <begin position="30"/>
        <end position="720"/>
    </location>
</feature>